<feature type="transmembrane region" description="Helical" evidence="10">
    <location>
        <begin position="97"/>
        <end position="117"/>
    </location>
</feature>
<protein>
    <recommendedName>
        <fullName evidence="11">G-protein coupled receptors family 1 profile domain-containing protein</fullName>
    </recommendedName>
</protein>
<evidence type="ECO:0000256" key="5">
    <source>
        <dbReference type="ARBA" id="ARBA00023040"/>
    </source>
</evidence>
<dbReference type="CTD" id="20239498"/>
<feature type="transmembrane region" description="Helical" evidence="10">
    <location>
        <begin position="238"/>
        <end position="255"/>
    </location>
</feature>
<dbReference type="GO" id="GO:0004930">
    <property type="term" value="F:G protein-coupled receptor activity"/>
    <property type="evidence" value="ECO:0007669"/>
    <property type="project" value="UniProtKB-KW"/>
</dbReference>
<feature type="transmembrane region" description="Helical" evidence="10">
    <location>
        <begin position="138"/>
        <end position="159"/>
    </location>
</feature>
<dbReference type="Gene3D" id="1.20.1070.10">
    <property type="entry name" value="Rhodopsin 7-helix transmembrane proteins"/>
    <property type="match status" value="1"/>
</dbReference>
<dbReference type="InterPro" id="IPR017452">
    <property type="entry name" value="GPCR_Rhodpsn_7TM"/>
</dbReference>
<keyword evidence="6 10" id="KW-0472">Membrane</keyword>
<keyword evidence="2" id="KW-1003">Cell membrane</keyword>
<feature type="transmembrane region" description="Helical" evidence="10">
    <location>
        <begin position="20"/>
        <end position="42"/>
    </location>
</feature>
<dbReference type="PANTHER" id="PTHR24249:SF411">
    <property type="entry name" value="G-PROTEIN COUPLED RECEPTORS FAMILY 1 PROFILE DOMAIN-CONTAINING PROTEIN"/>
    <property type="match status" value="1"/>
</dbReference>
<sequence>MDTDFIYPRQYVQSHLAFHIIYYALVPAISFFGNLFTFIIVCKISKYRKSVQDSLVGALALNDVLTAIIVMLPSLIAEIWGRYFGSKIFCEFSAVTVVWYIYTTFAIIVLISVERWIAISKPFLYKRMAITPTFMKGVVGCLGCFCLLLASIPLFIYPVTLKSGWYCSMVTFETTNITFNGTTTFEVTEIPVNEVLFIKIAFLTVGITLLLSCNISIAYQLTRKKSFDLRSNRLERKFAKLMWVVAICFLLTWLPNLFARFACAQGSGKCEIVKFYAMKVVMAGCAVNPLVYGVMKKTYRRGYIYLTRMTLHYSTFTLIPAPKYGEEIFDLREGIRVNAGSSSGTRASTSVSAA</sequence>
<evidence type="ECO:0000256" key="1">
    <source>
        <dbReference type="ARBA" id="ARBA00004651"/>
    </source>
</evidence>
<keyword evidence="4 10" id="KW-1133">Transmembrane helix</keyword>
<dbReference type="Pfam" id="PF00001">
    <property type="entry name" value="7tm_1"/>
    <property type="match status" value="1"/>
</dbReference>
<evidence type="ECO:0000256" key="2">
    <source>
        <dbReference type="ARBA" id="ARBA00022475"/>
    </source>
</evidence>
<gene>
    <name evidence="12" type="ORF">LOTGIDRAFT_163667</name>
</gene>
<evidence type="ECO:0000256" key="10">
    <source>
        <dbReference type="SAM" id="Phobius"/>
    </source>
</evidence>
<evidence type="ECO:0000313" key="13">
    <source>
        <dbReference type="Proteomes" id="UP000030746"/>
    </source>
</evidence>
<feature type="transmembrane region" description="Helical" evidence="10">
    <location>
        <begin position="275"/>
        <end position="295"/>
    </location>
</feature>
<evidence type="ECO:0000256" key="4">
    <source>
        <dbReference type="ARBA" id="ARBA00022989"/>
    </source>
</evidence>
<keyword evidence="8 9" id="KW-0807">Transducer</keyword>
<evidence type="ECO:0000256" key="6">
    <source>
        <dbReference type="ARBA" id="ARBA00023136"/>
    </source>
</evidence>
<proteinExistence type="inferred from homology"/>
<dbReference type="PROSITE" id="PS00237">
    <property type="entry name" value="G_PROTEIN_RECEP_F1_1"/>
    <property type="match status" value="1"/>
</dbReference>
<organism evidence="12 13">
    <name type="scientific">Lottia gigantea</name>
    <name type="common">Giant owl limpet</name>
    <dbReference type="NCBI Taxonomy" id="225164"/>
    <lineage>
        <taxon>Eukaryota</taxon>
        <taxon>Metazoa</taxon>
        <taxon>Spiralia</taxon>
        <taxon>Lophotrochozoa</taxon>
        <taxon>Mollusca</taxon>
        <taxon>Gastropoda</taxon>
        <taxon>Patellogastropoda</taxon>
        <taxon>Lottioidea</taxon>
        <taxon>Lottiidae</taxon>
        <taxon>Lottia</taxon>
    </lineage>
</organism>
<feature type="domain" description="G-protein coupled receptors family 1 profile" evidence="11">
    <location>
        <begin position="33"/>
        <end position="292"/>
    </location>
</feature>
<evidence type="ECO:0000256" key="7">
    <source>
        <dbReference type="ARBA" id="ARBA00023170"/>
    </source>
</evidence>
<keyword evidence="3 9" id="KW-0812">Transmembrane</keyword>
<evidence type="ECO:0000313" key="12">
    <source>
        <dbReference type="EMBL" id="ESO90785.1"/>
    </source>
</evidence>
<keyword evidence="13" id="KW-1185">Reference proteome</keyword>
<keyword evidence="5 9" id="KW-0297">G-protein coupled receptor</keyword>
<feature type="transmembrane region" description="Helical" evidence="10">
    <location>
        <begin position="54"/>
        <end position="77"/>
    </location>
</feature>
<evidence type="ECO:0000256" key="3">
    <source>
        <dbReference type="ARBA" id="ARBA00022692"/>
    </source>
</evidence>
<dbReference type="GO" id="GO:0005886">
    <property type="term" value="C:plasma membrane"/>
    <property type="evidence" value="ECO:0007669"/>
    <property type="project" value="UniProtKB-SubCell"/>
</dbReference>
<dbReference type="RefSeq" id="XP_009058442.1">
    <property type="nucleotide sequence ID" value="XM_009060194.1"/>
</dbReference>
<dbReference type="SUPFAM" id="SSF81321">
    <property type="entry name" value="Family A G protein-coupled receptor-like"/>
    <property type="match status" value="1"/>
</dbReference>
<keyword evidence="7 9" id="KW-0675">Receptor</keyword>
<dbReference type="KEGG" id="lgi:LOTGIDRAFT_163667"/>
<name>V4A6Z1_LOTGI</name>
<evidence type="ECO:0000259" key="11">
    <source>
        <dbReference type="PROSITE" id="PS50262"/>
    </source>
</evidence>
<evidence type="ECO:0000256" key="9">
    <source>
        <dbReference type="RuleBase" id="RU000688"/>
    </source>
</evidence>
<dbReference type="OMA" id="KAGWYCA"/>
<dbReference type="OrthoDB" id="5959154at2759"/>
<dbReference type="InterPro" id="IPR050569">
    <property type="entry name" value="TAAR"/>
</dbReference>
<dbReference type="PANTHER" id="PTHR24249">
    <property type="entry name" value="HISTAMINE RECEPTOR-RELATED G-PROTEIN COUPLED RECEPTOR"/>
    <property type="match status" value="1"/>
</dbReference>
<dbReference type="InterPro" id="IPR000276">
    <property type="entry name" value="GPCR_Rhodpsn"/>
</dbReference>
<dbReference type="PROSITE" id="PS50262">
    <property type="entry name" value="G_PROTEIN_RECEP_F1_2"/>
    <property type="match status" value="1"/>
</dbReference>
<reference evidence="12 13" key="1">
    <citation type="journal article" date="2013" name="Nature">
        <title>Insights into bilaterian evolution from three spiralian genomes.</title>
        <authorList>
            <person name="Simakov O."/>
            <person name="Marletaz F."/>
            <person name="Cho S.J."/>
            <person name="Edsinger-Gonzales E."/>
            <person name="Havlak P."/>
            <person name="Hellsten U."/>
            <person name="Kuo D.H."/>
            <person name="Larsson T."/>
            <person name="Lv J."/>
            <person name="Arendt D."/>
            <person name="Savage R."/>
            <person name="Osoegawa K."/>
            <person name="de Jong P."/>
            <person name="Grimwood J."/>
            <person name="Chapman J.A."/>
            <person name="Shapiro H."/>
            <person name="Aerts A."/>
            <person name="Otillar R.P."/>
            <person name="Terry A.Y."/>
            <person name="Boore J.L."/>
            <person name="Grigoriev I.V."/>
            <person name="Lindberg D.R."/>
            <person name="Seaver E.C."/>
            <person name="Weisblat D.A."/>
            <person name="Putnam N.H."/>
            <person name="Rokhsar D.S."/>
        </authorList>
    </citation>
    <scope>NUCLEOTIDE SEQUENCE [LARGE SCALE GENOMIC DNA]</scope>
</reference>
<dbReference type="Proteomes" id="UP000030746">
    <property type="component" value="Unassembled WGS sequence"/>
</dbReference>
<dbReference type="GeneID" id="20239498"/>
<dbReference type="CDD" id="cd00637">
    <property type="entry name" value="7tm_classA_rhodopsin-like"/>
    <property type="match status" value="1"/>
</dbReference>
<comment type="subcellular location">
    <subcellularLocation>
        <location evidence="1">Cell membrane</location>
        <topology evidence="1">Multi-pass membrane protein</topology>
    </subcellularLocation>
</comment>
<evidence type="ECO:0000256" key="8">
    <source>
        <dbReference type="ARBA" id="ARBA00023224"/>
    </source>
</evidence>
<accession>V4A6Z1</accession>
<dbReference type="PRINTS" id="PR00237">
    <property type="entry name" value="GPCRRHODOPSN"/>
</dbReference>
<dbReference type="HOGENOM" id="CLU_783659_0_0_1"/>
<dbReference type="AlphaFoldDB" id="V4A6Z1"/>
<comment type="similarity">
    <text evidence="9">Belongs to the G-protein coupled receptor 1 family.</text>
</comment>
<dbReference type="EMBL" id="KB202325">
    <property type="protein sequence ID" value="ESO90785.1"/>
    <property type="molecule type" value="Genomic_DNA"/>
</dbReference>
<feature type="transmembrane region" description="Helical" evidence="10">
    <location>
        <begin position="196"/>
        <end position="217"/>
    </location>
</feature>